<dbReference type="GO" id="GO:0005886">
    <property type="term" value="C:plasma membrane"/>
    <property type="evidence" value="ECO:0007669"/>
    <property type="project" value="UniProtKB-SubCell"/>
</dbReference>
<dbReference type="AlphaFoldDB" id="B6AM16"/>
<dbReference type="PANTHER" id="PTHR37937">
    <property type="entry name" value="CONJUGATIVE TRANSFER: DNA TRANSPORT"/>
    <property type="match status" value="1"/>
</dbReference>
<evidence type="ECO:0000259" key="7">
    <source>
        <dbReference type="Pfam" id="PF10412"/>
    </source>
</evidence>
<dbReference type="InterPro" id="IPR019476">
    <property type="entry name" value="T4SS_TraD_DNA-bd"/>
</dbReference>
<dbReference type="InterPro" id="IPR051539">
    <property type="entry name" value="T4SS-coupling_protein"/>
</dbReference>
<keyword evidence="2" id="KW-1003">Cell membrane</keyword>
<gene>
    <name evidence="8" type="ORF">CGL2_11277162</name>
</gene>
<keyword evidence="3" id="KW-0812">Transmembrane</keyword>
<proteinExistence type="predicted"/>
<reference evidence="8" key="1">
    <citation type="journal article" date="2004" name="Nature">
        <title>Community structure and metabolism through reconstruction of microbial genomes from the environment.</title>
        <authorList>
            <person name="Tyson G.W."/>
            <person name="Chapman J."/>
            <person name="Hugenholtz P."/>
            <person name="Allen E.E."/>
            <person name="Ram R.J."/>
            <person name="Richardson P.M."/>
            <person name="Solovyev V.V."/>
            <person name="Rubin E.M."/>
            <person name="Rokhsar D.S."/>
            <person name="Banfield J.F."/>
        </authorList>
    </citation>
    <scope>NUCLEOTIDE SEQUENCE [LARGE SCALE GENOMIC DNA]</scope>
</reference>
<reference evidence="8" key="2">
    <citation type="journal article" date="2008" name="PLoS Biol.">
        <title>Population genomic analysis of strain variation in Leptospirillum group II bacteria involved in acid mine drainage formation.</title>
        <authorList>
            <person name="Simmons S.L."/>
            <person name="Dibartolo G."/>
            <person name="Denef V.J."/>
            <person name="Goltsman D.S."/>
            <person name="Thelen M.P."/>
            <person name="Banfield J.F."/>
        </authorList>
    </citation>
    <scope>NUCLEOTIDE SEQUENCE [LARGE SCALE GENOMIC DNA]</scope>
</reference>
<dbReference type="CDD" id="cd01127">
    <property type="entry name" value="TrwB_TraG_TraD_VirD4"/>
    <property type="match status" value="1"/>
</dbReference>
<dbReference type="SUPFAM" id="SSF52540">
    <property type="entry name" value="P-loop containing nucleoside triphosphate hydrolases"/>
    <property type="match status" value="1"/>
</dbReference>
<accession>B6AM16</accession>
<evidence type="ECO:0000256" key="2">
    <source>
        <dbReference type="ARBA" id="ARBA00022475"/>
    </source>
</evidence>
<organism evidence="8">
    <name type="scientific">Leptospirillum sp. Group II '5-way CG'</name>
    <dbReference type="NCBI Taxonomy" id="419541"/>
    <lineage>
        <taxon>Bacteria</taxon>
        <taxon>Pseudomonadati</taxon>
        <taxon>Nitrospirota</taxon>
        <taxon>Nitrospiria</taxon>
        <taxon>Nitrospirales</taxon>
        <taxon>Nitrospiraceae</taxon>
        <taxon>Leptospirillum</taxon>
    </lineage>
</organism>
<keyword evidence="5" id="KW-0472">Membrane</keyword>
<name>B6AM16_9BACT</name>
<evidence type="ECO:0000313" key="8">
    <source>
        <dbReference type="EMBL" id="EDZ39523.1"/>
    </source>
</evidence>
<dbReference type="Pfam" id="PF10412">
    <property type="entry name" value="TrwB_AAD_bind"/>
    <property type="match status" value="1"/>
</dbReference>
<dbReference type="EMBL" id="DS995259">
    <property type="protein sequence ID" value="EDZ39523.1"/>
    <property type="molecule type" value="Genomic_DNA"/>
</dbReference>
<evidence type="ECO:0000256" key="3">
    <source>
        <dbReference type="ARBA" id="ARBA00022692"/>
    </source>
</evidence>
<keyword evidence="4" id="KW-1133">Transmembrane helix</keyword>
<feature type="domain" description="Type IV secretion system coupling protein TraD DNA-binding" evidence="7">
    <location>
        <begin position="73"/>
        <end position="452"/>
    </location>
</feature>
<dbReference type="Gene3D" id="3.40.50.300">
    <property type="entry name" value="P-loop containing nucleotide triphosphate hydrolases"/>
    <property type="match status" value="2"/>
</dbReference>
<dbReference type="InterPro" id="IPR027417">
    <property type="entry name" value="P-loop_NTPase"/>
</dbReference>
<dbReference type="PANTHER" id="PTHR37937:SF1">
    <property type="entry name" value="CONJUGATIVE TRANSFER: DNA TRANSPORT"/>
    <property type="match status" value="1"/>
</dbReference>
<feature type="compositionally biased region" description="Basic and acidic residues" evidence="6">
    <location>
        <begin position="35"/>
        <end position="49"/>
    </location>
</feature>
<evidence type="ECO:0000256" key="5">
    <source>
        <dbReference type="ARBA" id="ARBA00023136"/>
    </source>
</evidence>
<feature type="region of interest" description="Disordered" evidence="6">
    <location>
        <begin position="16"/>
        <end position="57"/>
    </location>
</feature>
<evidence type="ECO:0000256" key="6">
    <source>
        <dbReference type="SAM" id="MobiDB-lite"/>
    </source>
</evidence>
<protein>
    <submittedName>
        <fullName evidence="8">Conjugation TrwB</fullName>
    </submittedName>
</protein>
<evidence type="ECO:0000256" key="1">
    <source>
        <dbReference type="ARBA" id="ARBA00004651"/>
    </source>
</evidence>
<evidence type="ECO:0000256" key="4">
    <source>
        <dbReference type="ARBA" id="ARBA00022989"/>
    </source>
</evidence>
<comment type="subcellular location">
    <subcellularLocation>
        <location evidence="1">Cell membrane</location>
        <topology evidence="1">Multi-pass membrane protein</topology>
    </subcellularLocation>
</comment>
<sequence length="647" mass="71392">MGWFDKDESQVKEIEHVRGSKISSTRPGKPARKARWYDPADPATHDLPVRPENWTGDEGQTLSRELLLEDLELDTEVPTKHMIIGGGTGSGKTQAIHRVLDRVFWGVSNGEKAIVTDSGGQFFSTRSRKSDLLLNPFDGRSVSWNPFSEIENQWDYESLAETLVPGKSGPGAMADDWIRYARGLISSIMKGLAEEGNPDPRRVPELLRGDMEKLAPYLAGTPEEALLNPASDRFLGSVVGVASLALRPWQYLSPDGDFSIRKWIRDGAGGTLFITYKDAQMSLMKDLIGAWLGIAITEVLDLSPDFERRVWLVEDELDSLGTVAGLANANTRGRKYGLCSIGAIQSIAQLDEKYGQLGGQTLLSTFSSKIIFREGSWKDSEYWSNELGQREITEQSITKASTSSRHDNSSTETVAQTRKVIQTVLPSELAELPDRTAYCRFPGMEGIHKIEFEIRKYKPIRPAFLPPGEPEPSFDDPKLEIVEKPVPEEPSRIPILPVAGLVALILLGWFIVSQLNGHHDHSGSPPPPAIAPGPPKAISRIFHWKNGTFRCPVTGDFIEKASCVRIGPGPAVRRKPLSPVSSPPVAKGNPVMSLPVYVGPRFLAEKMGCDYNPGKWIATYRPVVDGQGRFVRYTPERVRIFCGGAGR</sequence>